<dbReference type="Pfam" id="PF06127">
    <property type="entry name" value="Mpo1-like"/>
    <property type="match status" value="1"/>
</dbReference>
<feature type="transmembrane region" description="Helical" evidence="1">
    <location>
        <begin position="26"/>
        <end position="50"/>
    </location>
</feature>
<dbReference type="GO" id="GO:0016020">
    <property type="term" value="C:membrane"/>
    <property type="evidence" value="ECO:0007669"/>
    <property type="project" value="GOC"/>
</dbReference>
<dbReference type="Proteomes" id="UP001054857">
    <property type="component" value="Unassembled WGS sequence"/>
</dbReference>
<sequence>MGGLSLDLPAQLAFYGAYHTHPLNQLIHFFCVPAILWSLFVWLAALGPLLPASASLPTWLQPLPAWLPPAWSAALQPTNPAFLLAAAYSAFYLALDLLAGASWAVLLGLPLAWSATVFSAGGGVAGVAPWGVALGVHLLSWYLQIHPGHAVLERRKPALMDSVVQAFALAPLFVWFELLFLLGYRPALRRQVGQRVAQMVAQLRASRQQRLGKQGGGQGDQGQQ</sequence>
<dbReference type="InterPro" id="IPR009305">
    <property type="entry name" value="Mpo1-like"/>
</dbReference>
<evidence type="ECO:0000313" key="3">
    <source>
        <dbReference type="Proteomes" id="UP001054857"/>
    </source>
</evidence>
<dbReference type="AlphaFoldDB" id="A0AAD3E3J7"/>
<gene>
    <name evidence="2" type="ORF">Agub_g15685</name>
</gene>
<feature type="transmembrane region" description="Helical" evidence="1">
    <location>
        <begin position="81"/>
        <end position="106"/>
    </location>
</feature>
<evidence type="ECO:0008006" key="4">
    <source>
        <dbReference type="Google" id="ProtNLM"/>
    </source>
</evidence>
<reference evidence="2 3" key="1">
    <citation type="journal article" date="2021" name="Sci. Rep.">
        <title>Genome sequencing of the multicellular alga Astrephomene provides insights into convergent evolution of germ-soma differentiation.</title>
        <authorList>
            <person name="Yamashita S."/>
            <person name="Yamamoto K."/>
            <person name="Matsuzaki R."/>
            <person name="Suzuki S."/>
            <person name="Yamaguchi H."/>
            <person name="Hirooka S."/>
            <person name="Minakuchi Y."/>
            <person name="Miyagishima S."/>
            <person name="Kawachi M."/>
            <person name="Toyoda A."/>
            <person name="Nozaki H."/>
        </authorList>
    </citation>
    <scope>NUCLEOTIDE SEQUENCE [LARGE SCALE GENOMIC DNA]</scope>
    <source>
        <strain evidence="2 3">NIES-4017</strain>
    </source>
</reference>
<keyword evidence="1" id="KW-0472">Membrane</keyword>
<dbReference type="PANTHER" id="PTHR28026:SF9">
    <property type="entry name" value="2-HYDROXY-PALMITIC ACID DIOXYGENASE MPO1"/>
    <property type="match status" value="1"/>
</dbReference>
<dbReference type="GO" id="GO:0005783">
    <property type="term" value="C:endoplasmic reticulum"/>
    <property type="evidence" value="ECO:0007669"/>
    <property type="project" value="TreeGrafter"/>
</dbReference>
<dbReference type="GO" id="GO:0046521">
    <property type="term" value="P:sphingoid catabolic process"/>
    <property type="evidence" value="ECO:0007669"/>
    <property type="project" value="TreeGrafter"/>
</dbReference>
<evidence type="ECO:0000256" key="1">
    <source>
        <dbReference type="SAM" id="Phobius"/>
    </source>
</evidence>
<keyword evidence="3" id="KW-1185">Reference proteome</keyword>
<name>A0AAD3E3J7_9CHLO</name>
<feature type="transmembrane region" description="Helical" evidence="1">
    <location>
        <begin position="118"/>
        <end position="143"/>
    </location>
</feature>
<feature type="transmembrane region" description="Helical" evidence="1">
    <location>
        <begin position="163"/>
        <end position="184"/>
    </location>
</feature>
<comment type="caution">
    <text evidence="2">The sequence shown here is derived from an EMBL/GenBank/DDBJ whole genome shotgun (WGS) entry which is preliminary data.</text>
</comment>
<proteinExistence type="predicted"/>
<keyword evidence="1" id="KW-1133">Transmembrane helix</keyword>
<dbReference type="EMBL" id="BMAR01000081">
    <property type="protein sequence ID" value="GFR52994.1"/>
    <property type="molecule type" value="Genomic_DNA"/>
</dbReference>
<accession>A0AAD3E3J7</accession>
<keyword evidence="1" id="KW-0812">Transmembrane</keyword>
<evidence type="ECO:0000313" key="2">
    <source>
        <dbReference type="EMBL" id="GFR52994.1"/>
    </source>
</evidence>
<dbReference type="PANTHER" id="PTHR28026">
    <property type="entry name" value="DUF962 DOMAIN PROTEIN (AFU_ORTHOLOGUE AFUA_8G05310)"/>
    <property type="match status" value="1"/>
</dbReference>
<organism evidence="2 3">
    <name type="scientific">Astrephomene gubernaculifera</name>
    <dbReference type="NCBI Taxonomy" id="47775"/>
    <lineage>
        <taxon>Eukaryota</taxon>
        <taxon>Viridiplantae</taxon>
        <taxon>Chlorophyta</taxon>
        <taxon>core chlorophytes</taxon>
        <taxon>Chlorophyceae</taxon>
        <taxon>CS clade</taxon>
        <taxon>Chlamydomonadales</taxon>
        <taxon>Astrephomenaceae</taxon>
        <taxon>Astrephomene</taxon>
    </lineage>
</organism>
<protein>
    <recommendedName>
        <fullName evidence="4">DUF962 domain-containing protein</fullName>
    </recommendedName>
</protein>